<proteinExistence type="inferred from homology"/>
<dbReference type="AlphaFoldDB" id="U3U339"/>
<dbReference type="InterPro" id="IPR001915">
    <property type="entry name" value="Peptidase_M48"/>
</dbReference>
<keyword evidence="2" id="KW-1003">Cell membrane</keyword>
<dbReference type="GO" id="GO:0006508">
    <property type="term" value="P:proteolysis"/>
    <property type="evidence" value="ECO:0007669"/>
    <property type="project" value="UniProtKB-KW"/>
</dbReference>
<dbReference type="PANTHER" id="PTHR43221:SF1">
    <property type="entry name" value="PROTEASE HTPX"/>
    <property type="match status" value="1"/>
</dbReference>
<dbReference type="Pfam" id="PF01435">
    <property type="entry name" value="Peptidase_M48"/>
    <property type="match status" value="1"/>
</dbReference>
<dbReference type="InterPro" id="IPR050083">
    <property type="entry name" value="HtpX_protease"/>
</dbReference>
<organism evidence="14 15">
    <name type="scientific">Candidatus Pantoea carbekii</name>
    <dbReference type="NCBI Taxonomy" id="1235990"/>
    <lineage>
        <taxon>Bacteria</taxon>
        <taxon>Pseudomonadati</taxon>
        <taxon>Pseudomonadota</taxon>
        <taxon>Gammaproteobacteria</taxon>
        <taxon>Enterobacterales</taxon>
        <taxon>Erwiniaceae</taxon>
        <taxon>Pantoea</taxon>
    </lineage>
</organism>
<comment type="cofactor">
    <cofactor evidence="11">
        <name>Zn(2+)</name>
        <dbReference type="ChEBI" id="CHEBI:29105"/>
    </cofactor>
    <text evidence="11">Binds 1 zinc ion per subunit.</text>
</comment>
<feature type="transmembrane region" description="Helical" evidence="12">
    <location>
        <begin position="207"/>
        <end position="231"/>
    </location>
</feature>
<feature type="transmembrane region" description="Helical" evidence="12">
    <location>
        <begin position="43"/>
        <end position="64"/>
    </location>
</feature>
<sequence length="309" mass="34591">MYFGYLKGPYIMNRIFLFLITHLSVMLVFGLFLNLIGIQSNNIQNLLIISSCLGFSGSFISLLLSKSMALRAVNGVIIEYAHDESEHWLIKTVSCQAKQTGIKMPQLAIYQAKNINAFSTGFRRNSSLIAVSSGLLKHMNYDETEAVIAHEISHIANGDMVTMGLIQGIVNTFVIFFAGLMVKKITFSPVSIRCNSAIENDARIKSLGYIIVTIILELIFGMLATMIVMWFSRHREFYADAHAAKLVGSKKMIAALQHLNISSEPPQEPQNIIVFCINGKKTKSIFECFMSHPALKKRIKTLLRSKDMD</sequence>
<evidence type="ECO:0000256" key="6">
    <source>
        <dbReference type="ARBA" id="ARBA00022801"/>
    </source>
</evidence>
<keyword evidence="4 12" id="KW-0812">Transmembrane</keyword>
<evidence type="ECO:0000256" key="12">
    <source>
        <dbReference type="SAM" id="Phobius"/>
    </source>
</evidence>
<keyword evidence="5" id="KW-0479">Metal-binding</keyword>
<evidence type="ECO:0000256" key="5">
    <source>
        <dbReference type="ARBA" id="ARBA00022723"/>
    </source>
</evidence>
<accession>U3U339</accession>
<comment type="similarity">
    <text evidence="11">Belongs to the peptidase M48 family.</text>
</comment>
<keyword evidence="9 11" id="KW-0482">Metalloprotease</keyword>
<keyword evidence="7 11" id="KW-0862">Zinc</keyword>
<dbReference type="GO" id="GO:0046872">
    <property type="term" value="F:metal ion binding"/>
    <property type="evidence" value="ECO:0007669"/>
    <property type="project" value="UniProtKB-KW"/>
</dbReference>
<comment type="subcellular location">
    <subcellularLocation>
        <location evidence="1">Cell membrane</location>
        <topology evidence="1">Multi-pass membrane protein</topology>
    </subcellularLocation>
</comment>
<evidence type="ECO:0000259" key="13">
    <source>
        <dbReference type="Pfam" id="PF01435"/>
    </source>
</evidence>
<feature type="transmembrane region" description="Helical" evidence="12">
    <location>
        <begin position="15"/>
        <end position="37"/>
    </location>
</feature>
<evidence type="ECO:0000256" key="9">
    <source>
        <dbReference type="ARBA" id="ARBA00023049"/>
    </source>
</evidence>
<keyword evidence="8 12" id="KW-1133">Transmembrane helix</keyword>
<keyword evidence="10 12" id="KW-0472">Membrane</keyword>
<evidence type="ECO:0000256" key="8">
    <source>
        <dbReference type="ARBA" id="ARBA00022989"/>
    </source>
</evidence>
<reference evidence="14 15" key="1">
    <citation type="submission" date="2012-10" db="EMBL/GenBank/DDBJ databases">
        <title>Genome sequence of the symbiont of the pentatomidae stink bug Halyomorpha halys.</title>
        <authorList>
            <person name="Kobayashi H."/>
            <person name="Fujii-Muramatsu R."/>
            <person name="Takeishi K."/>
            <person name="Noda H."/>
        </authorList>
    </citation>
    <scope>NUCLEOTIDE SEQUENCE [LARGE SCALE GENOMIC DNA]</scope>
</reference>
<dbReference type="GO" id="GO:0004222">
    <property type="term" value="F:metalloendopeptidase activity"/>
    <property type="evidence" value="ECO:0007669"/>
    <property type="project" value="InterPro"/>
</dbReference>
<dbReference type="STRING" id="1235990.BMSBPS_0230"/>
<dbReference type="GO" id="GO:0005886">
    <property type="term" value="C:plasma membrane"/>
    <property type="evidence" value="ECO:0007669"/>
    <property type="project" value="UniProtKB-SubCell"/>
</dbReference>
<evidence type="ECO:0000256" key="1">
    <source>
        <dbReference type="ARBA" id="ARBA00004651"/>
    </source>
</evidence>
<feature type="domain" description="Peptidase M48" evidence="13">
    <location>
        <begin position="86"/>
        <end position="303"/>
    </location>
</feature>
<dbReference type="PANTHER" id="PTHR43221">
    <property type="entry name" value="PROTEASE HTPX"/>
    <property type="match status" value="1"/>
</dbReference>
<dbReference type="Gene3D" id="3.30.2010.10">
    <property type="entry name" value="Metalloproteases ('zincins'), catalytic domain"/>
    <property type="match status" value="1"/>
</dbReference>
<feature type="transmembrane region" description="Helical" evidence="12">
    <location>
        <begin position="160"/>
        <end position="182"/>
    </location>
</feature>
<dbReference type="CDD" id="cd07335">
    <property type="entry name" value="M48B_HtpX_like"/>
    <property type="match status" value="1"/>
</dbReference>
<dbReference type="eggNOG" id="COG0501">
    <property type="taxonomic scope" value="Bacteria"/>
</dbReference>
<gene>
    <name evidence="14" type="ORF">HHS_06010</name>
</gene>
<evidence type="ECO:0000256" key="3">
    <source>
        <dbReference type="ARBA" id="ARBA00022670"/>
    </source>
</evidence>
<dbReference type="PATRIC" id="fig|1235990.3.peg.596"/>
<dbReference type="KEGG" id="hhs:HHS_06010"/>
<evidence type="ECO:0000313" key="15">
    <source>
        <dbReference type="Proteomes" id="UP000016900"/>
    </source>
</evidence>
<dbReference type="Proteomes" id="UP000016900">
    <property type="component" value="Chromosome"/>
</dbReference>
<name>U3U339_9GAMM</name>
<dbReference type="NCBIfam" id="NF003965">
    <property type="entry name" value="PRK05457.1"/>
    <property type="match status" value="1"/>
</dbReference>
<keyword evidence="15" id="KW-1185">Reference proteome</keyword>
<evidence type="ECO:0000256" key="4">
    <source>
        <dbReference type="ARBA" id="ARBA00022692"/>
    </source>
</evidence>
<protein>
    <recommendedName>
        <fullName evidence="13">Peptidase M48 domain-containing protein</fullName>
    </recommendedName>
</protein>
<evidence type="ECO:0000313" key="14">
    <source>
        <dbReference type="EMBL" id="BAO00571.1"/>
    </source>
</evidence>
<keyword evidence="6 11" id="KW-0378">Hydrolase</keyword>
<evidence type="ECO:0000256" key="7">
    <source>
        <dbReference type="ARBA" id="ARBA00022833"/>
    </source>
</evidence>
<evidence type="ECO:0000256" key="2">
    <source>
        <dbReference type="ARBA" id="ARBA00022475"/>
    </source>
</evidence>
<dbReference type="MEROPS" id="M48.002"/>
<evidence type="ECO:0000256" key="11">
    <source>
        <dbReference type="RuleBase" id="RU003983"/>
    </source>
</evidence>
<evidence type="ECO:0000256" key="10">
    <source>
        <dbReference type="ARBA" id="ARBA00023136"/>
    </source>
</evidence>
<keyword evidence="3 11" id="KW-0645">Protease</keyword>
<dbReference type="EMBL" id="AP012554">
    <property type="protein sequence ID" value="BAO00571.1"/>
    <property type="molecule type" value="Genomic_DNA"/>
</dbReference>